<dbReference type="EMBL" id="AP022563">
    <property type="protein sequence ID" value="BBX17893.1"/>
    <property type="molecule type" value="Genomic_DNA"/>
</dbReference>
<dbReference type="RefSeq" id="WP_098004065.1">
    <property type="nucleotide sequence ID" value="NZ_AP022563.1"/>
</dbReference>
<dbReference type="PANTHER" id="PTHR10545">
    <property type="entry name" value="DIAMINE N-ACETYLTRANSFERASE"/>
    <property type="match status" value="1"/>
</dbReference>
<comment type="similarity">
    <text evidence="1">Belongs to the acetyltransferase family.</text>
</comment>
<evidence type="ECO:0000256" key="3">
    <source>
        <dbReference type="ARBA" id="ARBA00023315"/>
    </source>
</evidence>
<evidence type="ECO:0000313" key="5">
    <source>
        <dbReference type="Proteomes" id="UP000467006"/>
    </source>
</evidence>
<dbReference type="SUPFAM" id="SSF55729">
    <property type="entry name" value="Acyl-CoA N-acyltransferases (Nat)"/>
    <property type="match status" value="1"/>
</dbReference>
<accession>A0A7I7K1G3</accession>
<dbReference type="InterPro" id="IPR051016">
    <property type="entry name" value="Diverse_Substrate_AcTransf"/>
</dbReference>
<dbReference type="GO" id="GO:0008080">
    <property type="term" value="F:N-acetyltransferase activity"/>
    <property type="evidence" value="ECO:0007669"/>
    <property type="project" value="UniProtKB-ARBA"/>
</dbReference>
<dbReference type="InterPro" id="IPR000182">
    <property type="entry name" value="GNAT_dom"/>
</dbReference>
<keyword evidence="3" id="KW-0012">Acyltransferase</keyword>
<evidence type="ECO:0000256" key="2">
    <source>
        <dbReference type="ARBA" id="ARBA00022679"/>
    </source>
</evidence>
<dbReference type="OrthoDB" id="9805924at2"/>
<dbReference type="Pfam" id="PF00583">
    <property type="entry name" value="Acetyltransf_1"/>
    <property type="match status" value="1"/>
</dbReference>
<evidence type="ECO:0000313" key="4">
    <source>
        <dbReference type="EMBL" id="BBX17893.1"/>
    </source>
</evidence>
<dbReference type="PANTHER" id="PTHR10545:SF29">
    <property type="entry name" value="GH14572P-RELATED"/>
    <property type="match status" value="1"/>
</dbReference>
<dbReference type="Proteomes" id="UP000467006">
    <property type="component" value="Chromosome"/>
</dbReference>
<keyword evidence="5" id="KW-1185">Reference proteome</keyword>
<evidence type="ECO:0000256" key="1">
    <source>
        <dbReference type="ARBA" id="ARBA00008694"/>
    </source>
</evidence>
<proteinExistence type="inferred from homology"/>
<protein>
    <submittedName>
        <fullName evidence="4">N-acetyltransferase GCN5</fullName>
    </submittedName>
</protein>
<dbReference type="PROSITE" id="PS51186">
    <property type="entry name" value="GNAT"/>
    <property type="match status" value="1"/>
</dbReference>
<dbReference type="FunFam" id="3.40.630.30:FF:000064">
    <property type="entry name" value="GNAT family acetyltransferase"/>
    <property type="match status" value="1"/>
</dbReference>
<sequence length="165" mass="18069">MSETIRAARPGDETGLTALIHELAAFEQAEHECTVTESQLRQALFGADPVVYGLVAEVDGQLAGGALWFRNFSTWDGVAGVYLEDLFVRPQFRRRGLARRLLATLARECVDRGYSRLTWAVLDWNVNAIALYDGVGGVPQNEWITYRVSGPRLAELAAESSSGPG</sequence>
<dbReference type="Gene3D" id="3.40.630.30">
    <property type="match status" value="1"/>
</dbReference>
<gene>
    <name evidence="4" type="ORF">MDUV_27530</name>
</gene>
<name>A0A7I7K1G3_9MYCO</name>
<dbReference type="InterPro" id="IPR016181">
    <property type="entry name" value="Acyl_CoA_acyltransferase"/>
</dbReference>
<organism evidence="4 5">
    <name type="scientific">Mycolicibacterium duvalii</name>
    <dbReference type="NCBI Taxonomy" id="39688"/>
    <lineage>
        <taxon>Bacteria</taxon>
        <taxon>Bacillati</taxon>
        <taxon>Actinomycetota</taxon>
        <taxon>Actinomycetes</taxon>
        <taxon>Mycobacteriales</taxon>
        <taxon>Mycobacteriaceae</taxon>
        <taxon>Mycolicibacterium</taxon>
    </lineage>
</organism>
<dbReference type="KEGG" id="mdu:MDUV_27530"/>
<dbReference type="AlphaFoldDB" id="A0A7I7K1G3"/>
<reference evidence="4 5" key="1">
    <citation type="journal article" date="2019" name="Emerg. Microbes Infect.">
        <title>Comprehensive subspecies identification of 175 nontuberculous mycobacteria species based on 7547 genomic profiles.</title>
        <authorList>
            <person name="Matsumoto Y."/>
            <person name="Kinjo T."/>
            <person name="Motooka D."/>
            <person name="Nabeya D."/>
            <person name="Jung N."/>
            <person name="Uechi K."/>
            <person name="Horii T."/>
            <person name="Iida T."/>
            <person name="Fujita J."/>
            <person name="Nakamura S."/>
        </authorList>
    </citation>
    <scope>NUCLEOTIDE SEQUENCE [LARGE SCALE GENOMIC DNA]</scope>
    <source>
        <strain evidence="4 5">JCM 6396</strain>
    </source>
</reference>
<keyword evidence="2 4" id="KW-0808">Transferase</keyword>